<dbReference type="EMBL" id="JBHUOZ010000003">
    <property type="protein sequence ID" value="MFD2921782.1"/>
    <property type="molecule type" value="Genomic_DNA"/>
</dbReference>
<dbReference type="Proteomes" id="UP001597511">
    <property type="component" value="Unassembled WGS sequence"/>
</dbReference>
<reference evidence="2" key="1">
    <citation type="journal article" date="2019" name="Int. J. Syst. Evol. Microbiol.">
        <title>The Global Catalogue of Microorganisms (GCM) 10K type strain sequencing project: providing services to taxonomists for standard genome sequencing and annotation.</title>
        <authorList>
            <consortium name="The Broad Institute Genomics Platform"/>
            <consortium name="The Broad Institute Genome Sequencing Center for Infectious Disease"/>
            <person name="Wu L."/>
            <person name="Ma J."/>
        </authorList>
    </citation>
    <scope>NUCLEOTIDE SEQUENCE [LARGE SCALE GENOMIC DNA]</scope>
    <source>
        <strain evidence="2">KCTC 23299</strain>
    </source>
</reference>
<sequence>MPDTTLETQLIELEKFERKFFDLGKQMFEPGKVYLYPLDLLATAVMDRGLSLIYGFTSQIRANNFTCAAPLVRMHLDNVLRFYAAYISDDCHGFTMKVFEGSHIRNLKDKDGNKMTDKYLVDKLSKEHSWMTEVYEKTSGYVHLSNTHIYNSSRLKDFKERTIAFSISKQDRWLTVEEKLEATNCMLEISQILFDYLSGWNLTKRQTKVEAK</sequence>
<gene>
    <name evidence="1" type="ORF">ACFS6H_18830</name>
</gene>
<evidence type="ECO:0000313" key="1">
    <source>
        <dbReference type="EMBL" id="MFD2921782.1"/>
    </source>
</evidence>
<dbReference type="RefSeq" id="WP_386102762.1">
    <property type="nucleotide sequence ID" value="NZ_JBHUOZ010000003.1"/>
</dbReference>
<comment type="caution">
    <text evidence="1">The sequence shown here is derived from an EMBL/GenBank/DDBJ whole genome shotgun (WGS) entry which is preliminary data.</text>
</comment>
<protein>
    <submittedName>
        <fullName evidence="1">Uncharacterized protein</fullName>
    </submittedName>
</protein>
<organism evidence="1 2">
    <name type="scientific">Terrimonas rubra</name>
    <dbReference type="NCBI Taxonomy" id="1035890"/>
    <lineage>
        <taxon>Bacteria</taxon>
        <taxon>Pseudomonadati</taxon>
        <taxon>Bacteroidota</taxon>
        <taxon>Chitinophagia</taxon>
        <taxon>Chitinophagales</taxon>
        <taxon>Chitinophagaceae</taxon>
        <taxon>Terrimonas</taxon>
    </lineage>
</organism>
<accession>A0ABW6ACV7</accession>
<proteinExistence type="predicted"/>
<evidence type="ECO:0000313" key="2">
    <source>
        <dbReference type="Proteomes" id="UP001597511"/>
    </source>
</evidence>
<keyword evidence="2" id="KW-1185">Reference proteome</keyword>
<name>A0ABW6ACV7_9BACT</name>